<keyword evidence="10" id="KW-0430">Lectin</keyword>
<dbReference type="FunFam" id="2.60.120.200:FF:000051">
    <property type="entry name" value="L-type lectin-domain containing receptor kinase V.9"/>
    <property type="match status" value="1"/>
</dbReference>
<dbReference type="PROSITE" id="PS00107">
    <property type="entry name" value="PROTEIN_KINASE_ATP"/>
    <property type="match status" value="1"/>
</dbReference>
<dbReference type="EC" id="2.7.11.1" evidence="4"/>
<evidence type="ECO:0000256" key="2">
    <source>
        <dbReference type="ARBA" id="ARBA00008536"/>
    </source>
</evidence>
<keyword evidence="25" id="KW-1185">Reference proteome</keyword>
<evidence type="ECO:0000256" key="9">
    <source>
        <dbReference type="ARBA" id="ARBA00022729"/>
    </source>
</evidence>
<dbReference type="SUPFAM" id="SSF49899">
    <property type="entry name" value="Concanavalin A-like lectins/glucanases"/>
    <property type="match status" value="1"/>
</dbReference>
<dbReference type="GO" id="GO:0005886">
    <property type="term" value="C:plasma membrane"/>
    <property type="evidence" value="ECO:0007669"/>
    <property type="project" value="UniProtKB-SubCell"/>
</dbReference>
<feature type="transmembrane region" description="Helical" evidence="21">
    <location>
        <begin position="289"/>
        <end position="310"/>
    </location>
</feature>
<reference evidence="24" key="2">
    <citation type="submission" date="2018-05" db="EMBL/GenBank/DDBJ databases">
        <title>OpunRS2 (Oryza punctata Reference Sequence Version 2).</title>
        <authorList>
            <person name="Zhang J."/>
            <person name="Kudrna D."/>
            <person name="Lee S."/>
            <person name="Talag J."/>
            <person name="Welchert J."/>
            <person name="Wing R.A."/>
        </authorList>
    </citation>
    <scope>NUCLEOTIDE SEQUENCE [LARGE SCALE GENOMIC DNA]</scope>
</reference>
<comment type="catalytic activity">
    <reaction evidence="19">
        <text>L-seryl-[protein] + ATP = O-phospho-L-seryl-[protein] + ADP + H(+)</text>
        <dbReference type="Rhea" id="RHEA:17989"/>
        <dbReference type="Rhea" id="RHEA-COMP:9863"/>
        <dbReference type="Rhea" id="RHEA-COMP:11604"/>
        <dbReference type="ChEBI" id="CHEBI:15378"/>
        <dbReference type="ChEBI" id="CHEBI:29999"/>
        <dbReference type="ChEBI" id="CHEBI:30616"/>
        <dbReference type="ChEBI" id="CHEBI:83421"/>
        <dbReference type="ChEBI" id="CHEBI:456216"/>
        <dbReference type="EC" id="2.7.11.1"/>
    </reaction>
    <physiologicalReaction direction="left-to-right" evidence="19">
        <dbReference type="Rhea" id="RHEA:17990"/>
    </physiologicalReaction>
</comment>
<evidence type="ECO:0000256" key="14">
    <source>
        <dbReference type="ARBA" id="ARBA00022989"/>
    </source>
</evidence>
<keyword evidence="13 20" id="KW-0067">ATP-binding</keyword>
<evidence type="ECO:0000256" key="7">
    <source>
        <dbReference type="ARBA" id="ARBA00022679"/>
    </source>
</evidence>
<dbReference type="Gene3D" id="3.30.200.20">
    <property type="entry name" value="Phosphorylase Kinase, domain 1"/>
    <property type="match status" value="1"/>
</dbReference>
<dbReference type="Gene3D" id="1.10.510.10">
    <property type="entry name" value="Transferase(Phosphotransferase) domain 1"/>
    <property type="match status" value="1"/>
</dbReference>
<dbReference type="PANTHER" id="PTHR27007">
    <property type="match status" value="1"/>
</dbReference>
<evidence type="ECO:0000256" key="13">
    <source>
        <dbReference type="ARBA" id="ARBA00022840"/>
    </source>
</evidence>
<dbReference type="InterPro" id="IPR011009">
    <property type="entry name" value="Kinase-like_dom_sf"/>
</dbReference>
<dbReference type="Pfam" id="PF00069">
    <property type="entry name" value="Pkinase"/>
    <property type="match status" value="1"/>
</dbReference>
<dbReference type="Proteomes" id="UP000026962">
    <property type="component" value="Chromosome 11"/>
</dbReference>
<evidence type="ECO:0000256" key="3">
    <source>
        <dbReference type="ARBA" id="ARBA00010217"/>
    </source>
</evidence>
<evidence type="ECO:0000256" key="16">
    <source>
        <dbReference type="ARBA" id="ARBA00023170"/>
    </source>
</evidence>
<name>A0A0E0MFC6_ORYPU</name>
<comment type="similarity">
    <text evidence="3">In the C-terminal section; belongs to the protein kinase superfamily. Ser/Thr protein kinase family.</text>
</comment>
<organism evidence="24">
    <name type="scientific">Oryza punctata</name>
    <name type="common">Red rice</name>
    <dbReference type="NCBI Taxonomy" id="4537"/>
    <lineage>
        <taxon>Eukaryota</taxon>
        <taxon>Viridiplantae</taxon>
        <taxon>Streptophyta</taxon>
        <taxon>Embryophyta</taxon>
        <taxon>Tracheophyta</taxon>
        <taxon>Spermatophyta</taxon>
        <taxon>Magnoliopsida</taxon>
        <taxon>Liliopsida</taxon>
        <taxon>Poales</taxon>
        <taxon>Poaceae</taxon>
        <taxon>BOP clade</taxon>
        <taxon>Oryzoideae</taxon>
        <taxon>Oryzeae</taxon>
        <taxon>Oryzinae</taxon>
        <taxon>Oryza</taxon>
    </lineage>
</organism>
<dbReference type="FunFam" id="3.30.200.20:FF:000112">
    <property type="entry name" value="Lectin-domain containing receptor kinase A4.3"/>
    <property type="match status" value="1"/>
</dbReference>
<dbReference type="InterPro" id="IPR013320">
    <property type="entry name" value="ConA-like_dom_sf"/>
</dbReference>
<feature type="signal peptide" evidence="22">
    <location>
        <begin position="1"/>
        <end position="22"/>
    </location>
</feature>
<evidence type="ECO:0000256" key="4">
    <source>
        <dbReference type="ARBA" id="ARBA00012513"/>
    </source>
</evidence>
<dbReference type="InterPro" id="IPR001220">
    <property type="entry name" value="Legume_lectin_dom"/>
</dbReference>
<evidence type="ECO:0000256" key="17">
    <source>
        <dbReference type="ARBA" id="ARBA00023180"/>
    </source>
</evidence>
<keyword evidence="17" id="KW-0325">Glycoprotein</keyword>
<dbReference type="EnsemblPlants" id="OPUNC11G11130.1">
    <property type="protein sequence ID" value="OPUNC11G11130.1"/>
    <property type="gene ID" value="OPUNC11G11130"/>
</dbReference>
<dbReference type="CDD" id="cd14066">
    <property type="entry name" value="STKc_IRAK"/>
    <property type="match status" value="1"/>
</dbReference>
<keyword evidence="16" id="KW-0675">Receptor</keyword>
<evidence type="ECO:0000256" key="11">
    <source>
        <dbReference type="ARBA" id="ARBA00022741"/>
    </source>
</evidence>
<comment type="subcellular location">
    <subcellularLocation>
        <location evidence="1">Cell membrane</location>
        <topology evidence="1">Single-pass type I membrane protein</topology>
    </subcellularLocation>
</comment>
<keyword evidence="5" id="KW-1003">Cell membrane</keyword>
<evidence type="ECO:0000313" key="24">
    <source>
        <dbReference type="EnsemblPlants" id="OPUNC11G11130.1"/>
    </source>
</evidence>
<protein>
    <recommendedName>
        <fullName evidence="4">non-specific serine/threonine protein kinase</fullName>
        <ecNumber evidence="4">2.7.11.1</ecNumber>
    </recommendedName>
</protein>
<evidence type="ECO:0000256" key="5">
    <source>
        <dbReference type="ARBA" id="ARBA00022475"/>
    </source>
</evidence>
<dbReference type="GO" id="GO:0030246">
    <property type="term" value="F:carbohydrate binding"/>
    <property type="evidence" value="ECO:0007669"/>
    <property type="project" value="UniProtKB-KW"/>
</dbReference>
<dbReference type="Gramene" id="OPUNC11G11130.1">
    <property type="protein sequence ID" value="OPUNC11G11130.1"/>
    <property type="gene ID" value="OPUNC11G11130"/>
</dbReference>
<dbReference type="Pfam" id="PF00139">
    <property type="entry name" value="Lectin_legB"/>
    <property type="match status" value="1"/>
</dbReference>
<evidence type="ECO:0000256" key="19">
    <source>
        <dbReference type="ARBA" id="ARBA00048977"/>
    </source>
</evidence>
<dbReference type="eggNOG" id="ENOG502QSJ4">
    <property type="taxonomic scope" value="Eukaryota"/>
</dbReference>
<evidence type="ECO:0000256" key="21">
    <source>
        <dbReference type="SAM" id="Phobius"/>
    </source>
</evidence>
<dbReference type="OMA" id="YDGMAFL"/>
<evidence type="ECO:0000256" key="10">
    <source>
        <dbReference type="ARBA" id="ARBA00022734"/>
    </source>
</evidence>
<dbReference type="Gene3D" id="2.60.120.200">
    <property type="match status" value="1"/>
</dbReference>
<dbReference type="SMART" id="SM00220">
    <property type="entry name" value="S_TKc"/>
    <property type="match status" value="1"/>
</dbReference>
<keyword evidence="9 22" id="KW-0732">Signal</keyword>
<reference evidence="24" key="1">
    <citation type="submission" date="2015-04" db="UniProtKB">
        <authorList>
            <consortium name="EnsemblPlants"/>
        </authorList>
    </citation>
    <scope>IDENTIFICATION</scope>
</reference>
<dbReference type="InterPro" id="IPR017441">
    <property type="entry name" value="Protein_kinase_ATP_BS"/>
</dbReference>
<proteinExistence type="inferred from homology"/>
<comment type="catalytic activity">
    <reaction evidence="18">
        <text>L-threonyl-[protein] + ATP = O-phospho-L-threonyl-[protein] + ADP + H(+)</text>
        <dbReference type="Rhea" id="RHEA:46608"/>
        <dbReference type="Rhea" id="RHEA-COMP:11060"/>
        <dbReference type="Rhea" id="RHEA-COMP:11605"/>
        <dbReference type="ChEBI" id="CHEBI:15378"/>
        <dbReference type="ChEBI" id="CHEBI:30013"/>
        <dbReference type="ChEBI" id="CHEBI:30616"/>
        <dbReference type="ChEBI" id="CHEBI:61977"/>
        <dbReference type="ChEBI" id="CHEBI:456216"/>
        <dbReference type="EC" id="2.7.11.1"/>
    </reaction>
    <physiologicalReaction direction="left-to-right" evidence="18">
        <dbReference type="Rhea" id="RHEA:46609"/>
    </physiologicalReaction>
</comment>
<evidence type="ECO:0000256" key="20">
    <source>
        <dbReference type="PROSITE-ProRule" id="PRU10141"/>
    </source>
</evidence>
<dbReference type="CDD" id="cd06899">
    <property type="entry name" value="lectin_legume_LecRK_Arcelin_ConA"/>
    <property type="match status" value="1"/>
</dbReference>
<evidence type="ECO:0000313" key="25">
    <source>
        <dbReference type="Proteomes" id="UP000026962"/>
    </source>
</evidence>
<keyword evidence="15 21" id="KW-0472">Membrane</keyword>
<keyword evidence="11 20" id="KW-0547">Nucleotide-binding</keyword>
<keyword evidence="7" id="KW-0808">Transferase</keyword>
<evidence type="ECO:0000256" key="22">
    <source>
        <dbReference type="SAM" id="SignalP"/>
    </source>
</evidence>
<evidence type="ECO:0000256" key="6">
    <source>
        <dbReference type="ARBA" id="ARBA00022527"/>
    </source>
</evidence>
<dbReference type="STRING" id="4537.A0A0E0MFC6"/>
<feature type="domain" description="Protein kinase" evidence="23">
    <location>
        <begin position="344"/>
        <end position="631"/>
    </location>
</feature>
<sequence>MKHLYFALHLLICFGFPSLCTSEDRFVYSGFSGTNLTVDGAARVRPNGLLEVTNGTVNLYGHAFHPAPLHFRRSPNGTVQSFSVFFVFGIISVYRETSVDGMAFLIAPRKNLSGVLANQFLGLLNNNNDGNSSNHIFAVELDTFQNTELKDINDNHVGIDINSVHSIKSQPAGFYDDTSIFRNLSLNSGEAMQIWVDYKEETTQINVTMAPLKMAKPVKPLVSATYNLSQVFMDPAYIGFSSSTGPISTQYIVLGWSFCMGCPAPVINVNKLPKLPHLGRKFPSRVLEIILPIATAALILSVGTSITLFVRRRQRYAELHEDWEEEFRLHRFSYKDLFHATQGFKNEHLLGVGGFGKVYKGVLPTSKLLVAVKKVSHESRQGMKEFITEIVSIGHLRHRNLVRLLGYCRRNYELLLVYDYMPNGSLDKYLYCEEEMPTLGWSQRFHIIKGVACGLLYLHEKWEKVVIHRDIKASNVLLDSEMNGRLGDFGLARLYDHGSDPQTTHVVGTMGYLAPELVRMGKASPLTDVYAFGSFLLEVVCGQKPIKEDAQGNRFMLVNWVLQHWHNGTLVETVDRRLQVEGVLDEVCLVLKLAILCLHPSPTSRPKMQQVIQYLDNEMPLPDLEPTHLSFNELRLMENKGIFSSGMSYPPLTTTSIGTISGLSGGR</sequence>
<dbReference type="FunFam" id="1.10.510.10:FF:000517">
    <property type="entry name" value="Putative receptor kinase Lecrk"/>
    <property type="match status" value="1"/>
</dbReference>
<dbReference type="PROSITE" id="PS00108">
    <property type="entry name" value="PROTEIN_KINASE_ST"/>
    <property type="match status" value="1"/>
</dbReference>
<keyword evidence="8 21" id="KW-0812">Transmembrane</keyword>
<evidence type="ECO:0000256" key="1">
    <source>
        <dbReference type="ARBA" id="ARBA00004251"/>
    </source>
</evidence>
<dbReference type="GO" id="GO:0004674">
    <property type="term" value="F:protein serine/threonine kinase activity"/>
    <property type="evidence" value="ECO:0007669"/>
    <property type="project" value="UniProtKB-KW"/>
</dbReference>
<keyword evidence="6" id="KW-0723">Serine/threonine-protein kinase</keyword>
<dbReference type="InterPro" id="IPR050528">
    <property type="entry name" value="L-type_Lectin-RKs"/>
</dbReference>
<dbReference type="AlphaFoldDB" id="A0A0E0MFC6"/>
<evidence type="ECO:0000256" key="12">
    <source>
        <dbReference type="ARBA" id="ARBA00022777"/>
    </source>
</evidence>
<dbReference type="SUPFAM" id="SSF56112">
    <property type="entry name" value="Protein kinase-like (PK-like)"/>
    <property type="match status" value="1"/>
</dbReference>
<dbReference type="GO" id="GO:1901001">
    <property type="term" value="P:negative regulation of response to salt stress"/>
    <property type="evidence" value="ECO:0007669"/>
    <property type="project" value="UniProtKB-ARBA"/>
</dbReference>
<feature type="binding site" evidence="20">
    <location>
        <position position="374"/>
    </location>
    <ligand>
        <name>ATP</name>
        <dbReference type="ChEBI" id="CHEBI:30616"/>
    </ligand>
</feature>
<accession>A0A0E0MFC6</accession>
<comment type="similarity">
    <text evidence="2">In the N-terminal section; belongs to the leguminous lectin family.</text>
</comment>
<dbReference type="PROSITE" id="PS50011">
    <property type="entry name" value="PROTEIN_KINASE_DOM"/>
    <property type="match status" value="1"/>
</dbReference>
<dbReference type="GO" id="GO:0005524">
    <property type="term" value="F:ATP binding"/>
    <property type="evidence" value="ECO:0007669"/>
    <property type="project" value="UniProtKB-UniRule"/>
</dbReference>
<evidence type="ECO:0000256" key="18">
    <source>
        <dbReference type="ARBA" id="ARBA00048659"/>
    </source>
</evidence>
<evidence type="ECO:0000256" key="8">
    <source>
        <dbReference type="ARBA" id="ARBA00022692"/>
    </source>
</evidence>
<evidence type="ECO:0000259" key="23">
    <source>
        <dbReference type="PROSITE" id="PS50011"/>
    </source>
</evidence>
<dbReference type="InterPro" id="IPR000719">
    <property type="entry name" value="Prot_kinase_dom"/>
</dbReference>
<evidence type="ECO:0000256" key="15">
    <source>
        <dbReference type="ARBA" id="ARBA00023136"/>
    </source>
</evidence>
<keyword evidence="12" id="KW-0418">Kinase</keyword>
<keyword evidence="14 21" id="KW-1133">Transmembrane helix</keyword>
<feature type="chain" id="PRO_5002367516" description="non-specific serine/threonine protein kinase" evidence="22">
    <location>
        <begin position="23"/>
        <end position="667"/>
    </location>
</feature>
<dbReference type="HOGENOM" id="CLU_000288_62_3_1"/>
<dbReference type="InterPro" id="IPR008271">
    <property type="entry name" value="Ser/Thr_kinase_AS"/>
</dbReference>